<dbReference type="InterPro" id="IPR006560">
    <property type="entry name" value="AWS_dom"/>
</dbReference>
<evidence type="ECO:0000256" key="4">
    <source>
        <dbReference type="ARBA" id="ARBA00009530"/>
    </source>
</evidence>
<keyword evidence="5" id="KW-0158">Chromosome</keyword>
<accession>A0AAD9MFV9</accession>
<evidence type="ECO:0000256" key="2">
    <source>
        <dbReference type="ARBA" id="ARBA00004286"/>
    </source>
</evidence>
<feature type="region of interest" description="Disordered" evidence="13">
    <location>
        <begin position="400"/>
        <end position="537"/>
    </location>
</feature>
<evidence type="ECO:0000256" key="11">
    <source>
        <dbReference type="ARBA" id="ARBA00023136"/>
    </source>
</evidence>
<dbReference type="InterPro" id="IPR050777">
    <property type="entry name" value="SET2_Histone-Lys_MeTrsfase"/>
</dbReference>
<feature type="compositionally biased region" description="Polar residues" evidence="13">
    <location>
        <begin position="453"/>
        <end position="464"/>
    </location>
</feature>
<feature type="compositionally biased region" description="Low complexity" evidence="13">
    <location>
        <begin position="80"/>
        <end position="93"/>
    </location>
</feature>
<keyword evidence="8" id="KW-0949">S-adenosyl-L-methionine</keyword>
<dbReference type="PANTHER" id="PTHR22884">
    <property type="entry name" value="SET DOMAIN PROTEINS"/>
    <property type="match status" value="1"/>
</dbReference>
<sequence>MDLPAVLIHNNALDTDFLLNLLLTLLAWLPGMIHAMWVILKKPASDGLLDPLTRPHNVGRYNSCSMPQEMTDAEIDDGPETAPGPGAGPQSPAELDDGGRALAALRRTPIWQLVTEKLYAYRRRHVQEEDDIMICQCPHIWPSDTTTIGCGERCLNRMLNIECVPGYCPCGDRCTNQQFSRRAYAPLEVRRAGAKGFGLFTRDGVRAGQFVVEYVGEVLDEEEYARRRAFYLAAGQRHYYFMNIGNGEVIDACRRGGLGRFINHSCEPNCETQKWQVGGELSIGLFALRDVPPGGELTFDYNFERYGDKPMRCLCGAAGCRGVIGGGAADKGGSRAEGNVVEEDAAATLHASSHLDPEPIMLSGRPSPALDKLLDRVVGIGTGAPFTPAERKLLGSLRRRQREEAAGAEGTARPPSPPSAPEDESADEQVALLERNAARQTDAPVAEDKESDSSVTSRLGSSADGSGRGGPTPSKLSASEEEGSDDSAAAADKGAGRQAPDERRGLAATPRRVRTPPPATPARSGGAAPAAPAARRSEVDRRLDALVEASTGRLRSSAPDCVLGLLRLFKLVLLRTKRADARRELVRCGALQQLLSVLGGGLAASTGTAEATVAAKLLARRARADLRGARSAHGSFLDEVRRLVRHSARVVRDAAHELLRAVVPLAWRRAGSGPLARAGVDVVAGRAAGRARSPAARSPAEARVVPGRHKRSRWDDSTRRTSWHVAPPEPEPSWTSARSGHAVAGADESAGAPAPPADYGDPAFFSARMPQRDAAAATWDEPDADFAAYVSAVVACRVGKYLQPDHPSRLSRRQAEQVHRRLSRDIFAKEQEAYRERQAMHLFKAIEREKIDARIKEYVRDSVHRLAAQGGLQPGG</sequence>
<keyword evidence="6" id="KW-0489">Methyltransferase</keyword>
<feature type="compositionally biased region" description="Low complexity" evidence="13">
    <location>
        <begin position="521"/>
        <end position="534"/>
    </location>
</feature>
<feature type="domain" description="AWS" evidence="17">
    <location>
        <begin position="130"/>
        <end position="183"/>
    </location>
</feature>
<evidence type="ECO:0000256" key="5">
    <source>
        <dbReference type="ARBA" id="ARBA00022454"/>
    </source>
</evidence>
<dbReference type="GO" id="GO:0005694">
    <property type="term" value="C:chromosome"/>
    <property type="evidence" value="ECO:0007669"/>
    <property type="project" value="UniProtKB-SubCell"/>
</dbReference>
<evidence type="ECO:0000256" key="13">
    <source>
        <dbReference type="SAM" id="MobiDB-lite"/>
    </source>
</evidence>
<evidence type="ECO:0000259" key="17">
    <source>
        <dbReference type="PROSITE" id="PS51215"/>
    </source>
</evidence>
<evidence type="ECO:0000256" key="7">
    <source>
        <dbReference type="ARBA" id="ARBA00022679"/>
    </source>
</evidence>
<comment type="subcellular location">
    <subcellularLocation>
        <location evidence="2">Chromosome</location>
    </subcellularLocation>
    <subcellularLocation>
        <location evidence="3">Membrane</location>
    </subcellularLocation>
    <subcellularLocation>
        <location evidence="1">Nucleus</location>
    </subcellularLocation>
</comment>
<dbReference type="GO" id="GO:0032259">
    <property type="term" value="P:methylation"/>
    <property type="evidence" value="ECO:0007669"/>
    <property type="project" value="UniProtKB-KW"/>
</dbReference>
<evidence type="ECO:0000256" key="3">
    <source>
        <dbReference type="ARBA" id="ARBA00004370"/>
    </source>
</evidence>
<dbReference type="PROSITE" id="PS50868">
    <property type="entry name" value="POST_SET"/>
    <property type="match status" value="1"/>
</dbReference>
<name>A0AAD9MFV9_PROWI</name>
<dbReference type="SUPFAM" id="SSF82199">
    <property type="entry name" value="SET domain"/>
    <property type="match status" value="1"/>
</dbReference>
<evidence type="ECO:0000256" key="12">
    <source>
        <dbReference type="ARBA" id="ARBA00023242"/>
    </source>
</evidence>
<feature type="region of interest" description="Disordered" evidence="13">
    <location>
        <begin position="70"/>
        <end position="96"/>
    </location>
</feature>
<reference evidence="18" key="1">
    <citation type="submission" date="2021-01" db="EMBL/GenBank/DDBJ databases">
        <authorList>
            <person name="Eckstrom K.M.E."/>
        </authorList>
    </citation>
    <scope>NUCLEOTIDE SEQUENCE</scope>
    <source>
        <strain evidence="18">UVCC 0001</strain>
    </source>
</reference>
<feature type="transmembrane region" description="Helical" evidence="14">
    <location>
        <begin position="17"/>
        <end position="40"/>
    </location>
</feature>
<dbReference type="Pfam" id="PF17907">
    <property type="entry name" value="AWS"/>
    <property type="match status" value="1"/>
</dbReference>
<evidence type="ECO:0000259" key="16">
    <source>
        <dbReference type="PROSITE" id="PS50868"/>
    </source>
</evidence>
<dbReference type="GO" id="GO:0046975">
    <property type="term" value="F:histone H3K36 methyltransferase activity"/>
    <property type="evidence" value="ECO:0007669"/>
    <property type="project" value="InterPro"/>
</dbReference>
<comment type="similarity">
    <text evidence="4">Belongs to the UPF0057 (PMP3) family.</text>
</comment>
<keyword evidence="12" id="KW-0539">Nucleus</keyword>
<evidence type="ECO:0000259" key="15">
    <source>
        <dbReference type="PROSITE" id="PS50280"/>
    </source>
</evidence>
<dbReference type="GO" id="GO:0016020">
    <property type="term" value="C:membrane"/>
    <property type="evidence" value="ECO:0007669"/>
    <property type="project" value="UniProtKB-SubCell"/>
</dbReference>
<dbReference type="PROSITE" id="PS51215">
    <property type="entry name" value="AWS"/>
    <property type="match status" value="1"/>
</dbReference>
<organism evidence="18 19">
    <name type="scientific">Prototheca wickerhamii</name>
    <dbReference type="NCBI Taxonomy" id="3111"/>
    <lineage>
        <taxon>Eukaryota</taxon>
        <taxon>Viridiplantae</taxon>
        <taxon>Chlorophyta</taxon>
        <taxon>core chlorophytes</taxon>
        <taxon>Trebouxiophyceae</taxon>
        <taxon>Chlorellales</taxon>
        <taxon>Chlorellaceae</taxon>
        <taxon>Prototheca</taxon>
    </lineage>
</organism>
<evidence type="ECO:0000256" key="1">
    <source>
        <dbReference type="ARBA" id="ARBA00004123"/>
    </source>
</evidence>
<evidence type="ECO:0000256" key="10">
    <source>
        <dbReference type="ARBA" id="ARBA00022989"/>
    </source>
</evidence>
<evidence type="ECO:0000313" key="18">
    <source>
        <dbReference type="EMBL" id="KAK2075599.1"/>
    </source>
</evidence>
<evidence type="ECO:0000256" key="14">
    <source>
        <dbReference type="SAM" id="Phobius"/>
    </source>
</evidence>
<dbReference type="Pfam" id="PF01679">
    <property type="entry name" value="Pmp3"/>
    <property type="match status" value="1"/>
</dbReference>
<dbReference type="SMART" id="SM00317">
    <property type="entry name" value="SET"/>
    <property type="match status" value="1"/>
</dbReference>
<evidence type="ECO:0000313" key="19">
    <source>
        <dbReference type="Proteomes" id="UP001255856"/>
    </source>
</evidence>
<dbReference type="PROSITE" id="PS50280">
    <property type="entry name" value="SET"/>
    <property type="match status" value="1"/>
</dbReference>
<keyword evidence="10 14" id="KW-1133">Transmembrane helix</keyword>
<evidence type="ECO:0000256" key="6">
    <source>
        <dbReference type="ARBA" id="ARBA00022603"/>
    </source>
</evidence>
<dbReference type="GO" id="GO:0005634">
    <property type="term" value="C:nucleus"/>
    <property type="evidence" value="ECO:0007669"/>
    <property type="project" value="UniProtKB-SubCell"/>
</dbReference>
<dbReference type="InterPro" id="IPR044437">
    <property type="entry name" value="SETD2/Set2_SET"/>
</dbReference>
<dbReference type="InterPro" id="IPR001214">
    <property type="entry name" value="SET_dom"/>
</dbReference>
<protein>
    <submittedName>
        <fullName evidence="18">Uncharacterized protein</fullName>
    </submittedName>
</protein>
<keyword evidence="11 14" id="KW-0472">Membrane</keyword>
<dbReference type="CDD" id="cd19172">
    <property type="entry name" value="SET_SETD2"/>
    <property type="match status" value="1"/>
</dbReference>
<dbReference type="Pfam" id="PF00856">
    <property type="entry name" value="SET"/>
    <property type="match status" value="1"/>
</dbReference>
<evidence type="ECO:0000256" key="9">
    <source>
        <dbReference type="ARBA" id="ARBA00022692"/>
    </source>
</evidence>
<dbReference type="AlphaFoldDB" id="A0AAD9MFV9"/>
<proteinExistence type="inferred from homology"/>
<dbReference type="EMBL" id="JASFZW010000014">
    <property type="protein sequence ID" value="KAK2075599.1"/>
    <property type="molecule type" value="Genomic_DNA"/>
</dbReference>
<dbReference type="InterPro" id="IPR003616">
    <property type="entry name" value="Post-SET_dom"/>
</dbReference>
<keyword evidence="19" id="KW-1185">Reference proteome</keyword>
<evidence type="ECO:0000256" key="8">
    <source>
        <dbReference type="ARBA" id="ARBA00022691"/>
    </source>
</evidence>
<dbReference type="Proteomes" id="UP001255856">
    <property type="component" value="Unassembled WGS sequence"/>
</dbReference>
<gene>
    <name evidence="18" type="ORF">QBZ16_001707</name>
</gene>
<keyword evidence="9 14" id="KW-0812">Transmembrane</keyword>
<keyword evidence="7" id="KW-0808">Transferase</keyword>
<dbReference type="Gene3D" id="2.170.270.10">
    <property type="entry name" value="SET domain"/>
    <property type="match status" value="1"/>
</dbReference>
<feature type="compositionally biased region" description="Low complexity" evidence="13">
    <location>
        <begin position="689"/>
        <end position="705"/>
    </location>
</feature>
<dbReference type="SMART" id="SM00570">
    <property type="entry name" value="AWS"/>
    <property type="match status" value="1"/>
</dbReference>
<feature type="region of interest" description="Disordered" evidence="13">
    <location>
        <begin position="689"/>
        <end position="764"/>
    </location>
</feature>
<feature type="domain" description="Post-SET" evidence="16">
    <location>
        <begin position="309"/>
        <end position="325"/>
    </location>
</feature>
<dbReference type="InterPro" id="IPR046341">
    <property type="entry name" value="SET_dom_sf"/>
</dbReference>
<feature type="domain" description="SET" evidence="15">
    <location>
        <begin position="185"/>
        <end position="302"/>
    </location>
</feature>
<dbReference type="InterPro" id="IPR000612">
    <property type="entry name" value="PMP3"/>
</dbReference>
<comment type="caution">
    <text evidence="18">The sequence shown here is derived from an EMBL/GenBank/DDBJ whole genome shotgun (WGS) entry which is preliminary data.</text>
</comment>